<dbReference type="OrthoDB" id="6398264at2"/>
<evidence type="ECO:0000313" key="2">
    <source>
        <dbReference type="EMBL" id="AXR04915.1"/>
    </source>
</evidence>
<dbReference type="EMBL" id="CP031769">
    <property type="protein sequence ID" value="AXR04915.1"/>
    <property type="molecule type" value="Genomic_DNA"/>
</dbReference>
<dbReference type="KEGG" id="salm:D0Y50_00145"/>
<keyword evidence="3" id="KW-1185">Reference proteome</keyword>
<accession>A0A346NHA8</accession>
<dbReference type="Gene3D" id="3.15.10.40">
    <property type="entry name" value="Uncharacterised protein PF07273, DUF1439"/>
    <property type="match status" value="1"/>
</dbReference>
<organism evidence="2 3">
    <name type="scientific">Salinimonas sediminis</name>
    <dbReference type="NCBI Taxonomy" id="2303538"/>
    <lineage>
        <taxon>Bacteria</taxon>
        <taxon>Pseudomonadati</taxon>
        <taxon>Pseudomonadota</taxon>
        <taxon>Gammaproteobacteria</taxon>
        <taxon>Alteromonadales</taxon>
        <taxon>Alteromonadaceae</taxon>
        <taxon>Alteromonas/Salinimonas group</taxon>
        <taxon>Salinimonas</taxon>
    </lineage>
</organism>
<keyword evidence="1" id="KW-0732">Signal</keyword>
<protein>
    <submittedName>
        <fullName evidence="2">DUF1439 domain-containing protein</fullName>
    </submittedName>
</protein>
<name>A0A346NHA8_9ALTE</name>
<reference evidence="2 3" key="1">
    <citation type="submission" date="2018-08" db="EMBL/GenBank/DDBJ databases">
        <title>Salinimonas sediminis sp. nov., a piezophilic bacterium isolated from a deep-sea sediment sample from the New Britain Trench.</title>
        <authorList>
            <person name="Cao J."/>
        </authorList>
    </citation>
    <scope>NUCLEOTIDE SEQUENCE [LARGE SCALE GENOMIC DNA]</scope>
    <source>
        <strain evidence="2 3">N102</strain>
    </source>
</reference>
<dbReference type="Pfam" id="PF07273">
    <property type="entry name" value="DUF1439"/>
    <property type="match status" value="1"/>
</dbReference>
<dbReference type="RefSeq" id="WP_117314878.1">
    <property type="nucleotide sequence ID" value="NZ_CP031769.1"/>
</dbReference>
<dbReference type="Proteomes" id="UP000262073">
    <property type="component" value="Chromosome"/>
</dbReference>
<feature type="signal peptide" evidence="1">
    <location>
        <begin position="1"/>
        <end position="19"/>
    </location>
</feature>
<dbReference type="PROSITE" id="PS51257">
    <property type="entry name" value="PROKAR_LIPOPROTEIN"/>
    <property type="match status" value="1"/>
</dbReference>
<sequence length="185" mass="20090">MRYWFFALYALLLSGCATLSQLSAYSVSQSELESLLDEQLTKLQDKATVAGIPLLLSIDDMSVDIGPEGREIIQLGAAATATVSAFGFEYPAKVNLQLEGVPYYDSEKKAVFLRSLKLLDSTVDAGGYRGNLAPVSGEFMSLLNGYLTTHPVYELDTTNAAISMLSNVPLELSIQPDRLTLKPKS</sequence>
<gene>
    <name evidence="2" type="ORF">D0Y50_00145</name>
</gene>
<proteinExistence type="predicted"/>
<evidence type="ECO:0000313" key="3">
    <source>
        <dbReference type="Proteomes" id="UP000262073"/>
    </source>
</evidence>
<dbReference type="AlphaFoldDB" id="A0A346NHA8"/>
<feature type="chain" id="PRO_5017080695" evidence="1">
    <location>
        <begin position="20"/>
        <end position="185"/>
    </location>
</feature>
<dbReference type="InterPro" id="IPR010835">
    <property type="entry name" value="DUF1439"/>
</dbReference>
<evidence type="ECO:0000256" key="1">
    <source>
        <dbReference type="SAM" id="SignalP"/>
    </source>
</evidence>